<proteinExistence type="predicted"/>
<keyword evidence="4" id="KW-0460">Magnesium</keyword>
<dbReference type="HOGENOM" id="CLU_799055_0_0_11"/>
<evidence type="ECO:0000256" key="5">
    <source>
        <dbReference type="SAM" id="MobiDB-lite"/>
    </source>
</evidence>
<reference evidence="7 8" key="1">
    <citation type="submission" date="2009-02" db="EMBL/GenBank/DDBJ databases">
        <title>Annotation of Streptomyces hygroscopicus strain ATCC 53653.</title>
        <authorList>
            <consortium name="The Broad Institute Genome Sequencing Platform"/>
            <consortium name="Broad Institute Microbial Sequencing Center"/>
            <person name="Fischbach M."/>
            <person name="Godfrey P."/>
            <person name="Ward D."/>
            <person name="Young S."/>
            <person name="Zeng Q."/>
            <person name="Koehrsen M."/>
            <person name="Alvarado L."/>
            <person name="Berlin A.M."/>
            <person name="Bochicchio J."/>
            <person name="Borenstein D."/>
            <person name="Chapman S.B."/>
            <person name="Chen Z."/>
            <person name="Engels R."/>
            <person name="Freedman E."/>
            <person name="Gellesch M."/>
            <person name="Goldberg J."/>
            <person name="Griggs A."/>
            <person name="Gujja S."/>
            <person name="Heilman E.R."/>
            <person name="Heiman D.I."/>
            <person name="Hepburn T.A."/>
            <person name="Howarth C."/>
            <person name="Jen D."/>
            <person name="Larson L."/>
            <person name="Lewis B."/>
            <person name="Mehta T."/>
            <person name="Park D."/>
            <person name="Pearson M."/>
            <person name="Richards J."/>
            <person name="Roberts A."/>
            <person name="Saif S."/>
            <person name="Shea T.D."/>
            <person name="Shenoy N."/>
            <person name="Sisk P."/>
            <person name="Stolte C."/>
            <person name="Sykes S.N."/>
            <person name="Thomson T."/>
            <person name="Walk T."/>
            <person name="White J."/>
            <person name="Yandava C."/>
            <person name="Straight P."/>
            <person name="Clardy J."/>
            <person name="Hung D."/>
            <person name="Kolter R."/>
            <person name="Mekalanos J."/>
            <person name="Walker S."/>
            <person name="Walsh C.T."/>
            <person name="Wieland-Brown L.C."/>
            <person name="Haas B."/>
            <person name="Nusbaum C."/>
            <person name="Birren B."/>
        </authorList>
    </citation>
    <scope>NUCLEOTIDE SEQUENCE [LARGE SCALE GENOMIC DNA]</scope>
    <source>
        <strain evidence="7 8">ATCC 53653</strain>
    </source>
</reference>
<dbReference type="GO" id="GO:0004518">
    <property type="term" value="F:nuclease activity"/>
    <property type="evidence" value="ECO:0007669"/>
    <property type="project" value="UniProtKB-KW"/>
</dbReference>
<feature type="region of interest" description="Disordered" evidence="5">
    <location>
        <begin position="245"/>
        <end position="347"/>
    </location>
</feature>
<dbReference type="EMBL" id="GG657754">
    <property type="protein sequence ID" value="EFL21971.1"/>
    <property type="molecule type" value="Genomic_DNA"/>
</dbReference>
<organism evidence="7 8">
    <name type="scientific">Streptomyces himastatinicus ATCC 53653</name>
    <dbReference type="NCBI Taxonomy" id="457427"/>
    <lineage>
        <taxon>Bacteria</taxon>
        <taxon>Bacillati</taxon>
        <taxon>Actinomycetota</taxon>
        <taxon>Actinomycetes</taxon>
        <taxon>Kitasatosporales</taxon>
        <taxon>Streptomycetaceae</taxon>
        <taxon>Streptomyces</taxon>
        <taxon>Streptomyces violaceusniger group</taxon>
    </lineage>
</organism>
<keyword evidence="3" id="KW-0378">Hydrolase</keyword>
<evidence type="ECO:0000256" key="4">
    <source>
        <dbReference type="ARBA" id="ARBA00022842"/>
    </source>
</evidence>
<keyword evidence="8" id="KW-1185">Reference proteome</keyword>
<dbReference type="GO" id="GO:0046872">
    <property type="term" value="F:metal ion binding"/>
    <property type="evidence" value="ECO:0007669"/>
    <property type="project" value="UniProtKB-KW"/>
</dbReference>
<dbReference type="Proteomes" id="UP000003963">
    <property type="component" value="Unassembled WGS sequence"/>
</dbReference>
<evidence type="ECO:0000256" key="2">
    <source>
        <dbReference type="ARBA" id="ARBA00022723"/>
    </source>
</evidence>
<evidence type="ECO:0000313" key="7">
    <source>
        <dbReference type="EMBL" id="EFL21971.1"/>
    </source>
</evidence>
<dbReference type="InterPro" id="IPR002716">
    <property type="entry name" value="PIN_dom"/>
</dbReference>
<accession>D9WQZ4</accession>
<evidence type="ECO:0000259" key="6">
    <source>
        <dbReference type="Pfam" id="PF13638"/>
    </source>
</evidence>
<keyword evidence="2" id="KW-0479">Metal-binding</keyword>
<dbReference type="AlphaFoldDB" id="D9WQZ4"/>
<protein>
    <recommendedName>
        <fullName evidence="6">PIN domain-containing protein</fullName>
    </recommendedName>
</protein>
<evidence type="ECO:0000256" key="1">
    <source>
        <dbReference type="ARBA" id="ARBA00022722"/>
    </source>
</evidence>
<gene>
    <name evidence="7" type="ORF">SSOG_01683</name>
</gene>
<evidence type="ECO:0000256" key="3">
    <source>
        <dbReference type="ARBA" id="ARBA00022801"/>
    </source>
</evidence>
<feature type="domain" description="PIN" evidence="6">
    <location>
        <begin position="175"/>
        <end position="242"/>
    </location>
</feature>
<name>D9WQZ4_9ACTN</name>
<dbReference type="Pfam" id="PF13638">
    <property type="entry name" value="PIN_4"/>
    <property type="match status" value="1"/>
</dbReference>
<dbReference type="GO" id="GO:0016787">
    <property type="term" value="F:hydrolase activity"/>
    <property type="evidence" value="ECO:0007669"/>
    <property type="project" value="UniProtKB-KW"/>
</dbReference>
<evidence type="ECO:0000313" key="8">
    <source>
        <dbReference type="Proteomes" id="UP000003963"/>
    </source>
</evidence>
<sequence length="347" mass="39007">MRQTCGSRWPLAGIGCHDVAGEAARNGAAAREARELSMLLRPGVTCEKAIKFLDDLVQGGLNDVRNSVPHFAQPTLAGVEPSKLAGPDLVVTLRQYAQWTATTARQLAGVFADPAVPARLRGEHYSHIVHSSLTPYRTTLLVHWELDELATYFMELQNRMRQTVEDYRSYRQRVLVVDTNTLLHCQRFDKIPWSRVCGKGPATLVIPHVVVEEIDTKSYSEGSEKIRKRARGVYELLGDVLKGLSPQRPLRTARRHRGSGPTRRAWAPTPAEQRRRSRGPRGPPAAGHRTAPDHRHHARQRDARQGHDLVPALGLSTGQVPDPRGRLRYWAPRGEPCEHQRRRPRGR</sequence>
<keyword evidence="1" id="KW-0540">Nuclease</keyword>
<dbReference type="Gene3D" id="3.40.50.1010">
    <property type="entry name" value="5'-nuclease"/>
    <property type="match status" value="1"/>
</dbReference>